<evidence type="ECO:0000256" key="1">
    <source>
        <dbReference type="SAM" id="MobiDB-lite"/>
    </source>
</evidence>
<feature type="region of interest" description="Disordered" evidence="1">
    <location>
        <begin position="213"/>
        <end position="235"/>
    </location>
</feature>
<organism evidence="3 4">
    <name type="scientific">Plasmodium ovale</name>
    <name type="common">malaria parasite P. ovale</name>
    <dbReference type="NCBI Taxonomy" id="36330"/>
    <lineage>
        <taxon>Eukaryota</taxon>
        <taxon>Sar</taxon>
        <taxon>Alveolata</taxon>
        <taxon>Apicomplexa</taxon>
        <taxon>Aconoidasida</taxon>
        <taxon>Haemosporida</taxon>
        <taxon>Plasmodiidae</taxon>
        <taxon>Plasmodium</taxon>
        <taxon>Plasmodium (Plasmodium)</taxon>
    </lineage>
</organism>
<feature type="transmembrane region" description="Helical" evidence="2">
    <location>
        <begin position="159"/>
        <end position="178"/>
    </location>
</feature>
<dbReference type="VEuPathDB" id="PlasmoDB:POWCR01_000139300"/>
<name>A0A1D3JCC8_PLAOA</name>
<evidence type="ECO:0000313" key="3">
    <source>
        <dbReference type="EMBL" id="SBT83263.1"/>
    </source>
</evidence>
<dbReference type="Proteomes" id="UP000242942">
    <property type="component" value="Unassembled WGS sequence"/>
</dbReference>
<dbReference type="InterPro" id="IPR008780">
    <property type="entry name" value="Plasmodium_Vir"/>
</dbReference>
<sequence>MSGKLLTKVDYYDLFFRIRILFNNNSGGQYDKFLHKTDQVLRNISMYLIENYKGDYSHCGQRKDCVNRCKYLNEWLNEKKAIYTSNGKCSYYNQLWKEYIEDLWDEMDRTMSTEHKCQRDSNFTGKEFPEQKFSLYCNLSPSDVLSHTCPDRAYANSCTTMLTVTYVVVGIILLYMYFSKFSNLGNKIKHLIKNKIGMGNHMDVQENEELLRSSQNDTMPSINRRYNLSYNSPRN</sequence>
<protein>
    <submittedName>
        <fullName evidence="3">PIR protein</fullName>
    </submittedName>
</protein>
<keyword evidence="2" id="KW-0812">Transmembrane</keyword>
<keyword evidence="4" id="KW-1185">Reference proteome</keyword>
<gene>
    <name evidence="3" type="primary">PocGH01_00106200</name>
    <name evidence="3" type="ORF">POCGH01_00106200</name>
</gene>
<dbReference type="EMBL" id="FLRI01000073">
    <property type="protein sequence ID" value="SBT83263.1"/>
    <property type="molecule type" value="Genomic_DNA"/>
</dbReference>
<dbReference type="AlphaFoldDB" id="A0A1D3JCC8"/>
<keyword evidence="2" id="KW-0472">Membrane</keyword>
<reference evidence="3 4" key="1">
    <citation type="submission" date="2016-06" db="EMBL/GenBank/DDBJ databases">
        <authorList>
            <consortium name="Pathogen Informatics"/>
        </authorList>
    </citation>
    <scope>NUCLEOTIDE SEQUENCE [LARGE SCALE GENOMIC DNA]</scope>
    <source>
        <strain evidence="3">PocGH01</strain>
    </source>
</reference>
<keyword evidence="2" id="KW-1133">Transmembrane helix</keyword>
<dbReference type="OrthoDB" id="10285004at2759"/>
<dbReference type="Pfam" id="PF05795">
    <property type="entry name" value="Plasmodium_Vir"/>
    <property type="match status" value="1"/>
</dbReference>
<accession>A0A1D3JCC8</accession>
<dbReference type="VEuPathDB" id="PlasmoDB:PocGH01_00106200"/>
<evidence type="ECO:0000256" key="2">
    <source>
        <dbReference type="SAM" id="Phobius"/>
    </source>
</evidence>
<proteinExistence type="predicted"/>
<evidence type="ECO:0000313" key="4">
    <source>
        <dbReference type="Proteomes" id="UP000242942"/>
    </source>
</evidence>